<dbReference type="EMBL" id="BAABJP010000008">
    <property type="protein sequence ID" value="GAA5153902.1"/>
    <property type="molecule type" value="Genomic_DNA"/>
</dbReference>
<dbReference type="InterPro" id="IPR029028">
    <property type="entry name" value="Alpha/beta_knot_MTases"/>
</dbReference>
<dbReference type="InterPro" id="IPR053888">
    <property type="entry name" value="MRM3-like_sub_bind"/>
</dbReference>
<dbReference type="Gene3D" id="3.40.1280.10">
    <property type="match status" value="1"/>
</dbReference>
<protein>
    <submittedName>
        <fullName evidence="5">RNA methyltransferase</fullName>
    </submittedName>
</protein>
<evidence type="ECO:0000256" key="1">
    <source>
        <dbReference type="ARBA" id="ARBA00007228"/>
    </source>
</evidence>
<proteinExistence type="inferred from homology"/>
<keyword evidence="6" id="KW-1185">Reference proteome</keyword>
<dbReference type="PANTHER" id="PTHR43191">
    <property type="entry name" value="RRNA METHYLTRANSFERASE 3"/>
    <property type="match status" value="1"/>
</dbReference>
<evidence type="ECO:0000313" key="5">
    <source>
        <dbReference type="EMBL" id="GAA5153902.1"/>
    </source>
</evidence>
<organism evidence="5 6">
    <name type="scientific">Pseudonocardia eucalypti</name>
    <dbReference type="NCBI Taxonomy" id="648755"/>
    <lineage>
        <taxon>Bacteria</taxon>
        <taxon>Bacillati</taxon>
        <taxon>Actinomycetota</taxon>
        <taxon>Actinomycetes</taxon>
        <taxon>Pseudonocardiales</taxon>
        <taxon>Pseudonocardiaceae</taxon>
        <taxon>Pseudonocardia</taxon>
    </lineage>
</organism>
<evidence type="ECO:0000256" key="3">
    <source>
        <dbReference type="ARBA" id="ARBA00022679"/>
    </source>
</evidence>
<dbReference type="Pfam" id="PF00588">
    <property type="entry name" value="SpoU_methylase"/>
    <property type="match status" value="1"/>
</dbReference>
<reference evidence="6" key="1">
    <citation type="journal article" date="2019" name="Int. J. Syst. Evol. Microbiol.">
        <title>The Global Catalogue of Microorganisms (GCM) 10K type strain sequencing project: providing services to taxonomists for standard genome sequencing and annotation.</title>
        <authorList>
            <consortium name="The Broad Institute Genomics Platform"/>
            <consortium name="The Broad Institute Genome Sequencing Center for Infectious Disease"/>
            <person name="Wu L."/>
            <person name="Ma J."/>
        </authorList>
    </citation>
    <scope>NUCLEOTIDE SEQUENCE [LARGE SCALE GENOMIC DNA]</scope>
    <source>
        <strain evidence="6">JCM 18303</strain>
    </source>
</reference>
<dbReference type="Pfam" id="PF22435">
    <property type="entry name" value="MRM3-like_sub_bind"/>
    <property type="match status" value="1"/>
</dbReference>
<dbReference type="InterPro" id="IPR051259">
    <property type="entry name" value="rRNA_Methyltransferase"/>
</dbReference>
<dbReference type="Gene3D" id="3.30.1330.30">
    <property type="match status" value="1"/>
</dbReference>
<dbReference type="CDD" id="cd18095">
    <property type="entry name" value="SpoU-like_rRNA-MTase"/>
    <property type="match status" value="1"/>
</dbReference>
<feature type="domain" description="RNA 2-O ribose methyltransferase substrate binding" evidence="4">
    <location>
        <begin position="31"/>
        <end position="112"/>
    </location>
</feature>
<evidence type="ECO:0000256" key="2">
    <source>
        <dbReference type="ARBA" id="ARBA00022603"/>
    </source>
</evidence>
<comment type="caution">
    <text evidence="5">The sequence shown here is derived from an EMBL/GenBank/DDBJ whole genome shotgun (WGS) entry which is preliminary data.</text>
</comment>
<dbReference type="SUPFAM" id="SSF75217">
    <property type="entry name" value="alpha/beta knot"/>
    <property type="match status" value="1"/>
</dbReference>
<dbReference type="SUPFAM" id="SSF55315">
    <property type="entry name" value="L30e-like"/>
    <property type="match status" value="1"/>
</dbReference>
<accession>A0ABP9Q014</accession>
<dbReference type="InterPro" id="IPR013123">
    <property type="entry name" value="SpoU_subst-bd"/>
</dbReference>
<comment type="similarity">
    <text evidence="1">Belongs to the class IV-like SAM-binding methyltransferase superfamily. RNA methyltransferase TrmH family.</text>
</comment>
<dbReference type="SMART" id="SM00967">
    <property type="entry name" value="SpoU_sub_bind"/>
    <property type="match status" value="1"/>
</dbReference>
<keyword evidence="2 5" id="KW-0489">Methyltransferase</keyword>
<dbReference type="GO" id="GO:0032259">
    <property type="term" value="P:methylation"/>
    <property type="evidence" value="ECO:0007669"/>
    <property type="project" value="UniProtKB-KW"/>
</dbReference>
<dbReference type="Proteomes" id="UP001428817">
    <property type="component" value="Unassembled WGS sequence"/>
</dbReference>
<dbReference type="RefSeq" id="WP_185061689.1">
    <property type="nucleotide sequence ID" value="NZ_BAABJP010000008.1"/>
</dbReference>
<dbReference type="PANTHER" id="PTHR43191:SF2">
    <property type="entry name" value="RRNA METHYLTRANSFERASE 3, MITOCHONDRIAL"/>
    <property type="match status" value="1"/>
</dbReference>
<dbReference type="InterPro" id="IPR029026">
    <property type="entry name" value="tRNA_m1G_MTases_N"/>
</dbReference>
<dbReference type="InterPro" id="IPR029064">
    <property type="entry name" value="Ribosomal_eL30-like_sf"/>
</dbReference>
<dbReference type="InterPro" id="IPR001537">
    <property type="entry name" value="SpoU_MeTrfase"/>
</dbReference>
<keyword evidence="3" id="KW-0808">Transferase</keyword>
<dbReference type="GO" id="GO:0008168">
    <property type="term" value="F:methyltransferase activity"/>
    <property type="evidence" value="ECO:0007669"/>
    <property type="project" value="UniProtKB-KW"/>
</dbReference>
<sequence>MPEVCTERTPRVAAARKLLRRAGRERAGRFLAEGAQAVGAALAAPSADGRPGARVFELFVTRGAADRNQGLLADAHRAGIAVSEVTDRAAEALSETVTPQGLIAVCALVDRPLDEALAGHPELVVVPVDASEPGNLGTVIRVSDAAGADAVLLAGDGVDPHNGKCVRGSVGSLFHLPIARDRDVAAVLAGCRRAGLRLLAATAAGEHDLHDPATEDLLRGPCAWLFGSEAHGLPADVVAQADARVRVPIYGRAESLNLATAAAVCVYATARARRPARISAT</sequence>
<evidence type="ECO:0000259" key="4">
    <source>
        <dbReference type="SMART" id="SM00967"/>
    </source>
</evidence>
<evidence type="ECO:0000313" key="6">
    <source>
        <dbReference type="Proteomes" id="UP001428817"/>
    </source>
</evidence>
<name>A0ABP9Q014_9PSEU</name>
<gene>
    <name evidence="5" type="ORF">GCM10023321_24930</name>
</gene>